<dbReference type="KEGG" id="gfm:Enr17x_41770"/>
<accession>A0A518IG96</accession>
<reference evidence="2 3" key="1">
    <citation type="submission" date="2019-03" db="EMBL/GenBank/DDBJ databases">
        <title>Deep-cultivation of Planctomycetes and their phenomic and genomic characterization uncovers novel biology.</title>
        <authorList>
            <person name="Wiegand S."/>
            <person name="Jogler M."/>
            <person name="Boedeker C."/>
            <person name="Pinto D."/>
            <person name="Vollmers J."/>
            <person name="Rivas-Marin E."/>
            <person name="Kohn T."/>
            <person name="Peeters S.H."/>
            <person name="Heuer A."/>
            <person name="Rast P."/>
            <person name="Oberbeckmann S."/>
            <person name="Bunk B."/>
            <person name="Jeske O."/>
            <person name="Meyerdierks A."/>
            <person name="Storesund J.E."/>
            <person name="Kallscheuer N."/>
            <person name="Luecker S."/>
            <person name="Lage O.M."/>
            <person name="Pohl T."/>
            <person name="Merkel B.J."/>
            <person name="Hornburger P."/>
            <person name="Mueller R.-W."/>
            <person name="Bruemmer F."/>
            <person name="Labrenz M."/>
            <person name="Spormann A.M."/>
            <person name="Op den Camp H."/>
            <person name="Overmann J."/>
            <person name="Amann R."/>
            <person name="Jetten M.S.M."/>
            <person name="Mascher T."/>
            <person name="Medema M.H."/>
            <person name="Devos D.P."/>
            <person name="Kaster A.-K."/>
            <person name="Ovreas L."/>
            <person name="Rohde M."/>
            <person name="Galperin M.Y."/>
            <person name="Jogler C."/>
        </authorList>
    </citation>
    <scope>NUCLEOTIDE SEQUENCE [LARGE SCALE GENOMIC DNA]</scope>
    <source>
        <strain evidence="2 3">Enr17</strain>
    </source>
</reference>
<evidence type="ECO:0000313" key="2">
    <source>
        <dbReference type="EMBL" id="QDV52118.1"/>
    </source>
</evidence>
<gene>
    <name evidence="2" type="ORF">Enr17x_41770</name>
</gene>
<evidence type="ECO:0000256" key="1">
    <source>
        <dbReference type="SAM" id="Phobius"/>
    </source>
</evidence>
<dbReference type="RefSeq" id="WP_145311486.1">
    <property type="nucleotide sequence ID" value="NZ_CP037452.1"/>
</dbReference>
<organism evidence="2 3">
    <name type="scientific">Gimesia fumaroli</name>
    <dbReference type="NCBI Taxonomy" id="2527976"/>
    <lineage>
        <taxon>Bacteria</taxon>
        <taxon>Pseudomonadati</taxon>
        <taxon>Planctomycetota</taxon>
        <taxon>Planctomycetia</taxon>
        <taxon>Planctomycetales</taxon>
        <taxon>Planctomycetaceae</taxon>
        <taxon>Gimesia</taxon>
    </lineage>
</organism>
<name>A0A518IG96_9PLAN</name>
<dbReference type="PROSITE" id="PS51257">
    <property type="entry name" value="PROKAR_LIPOPROTEIN"/>
    <property type="match status" value="1"/>
</dbReference>
<keyword evidence="1" id="KW-1133">Transmembrane helix</keyword>
<feature type="transmembrane region" description="Helical" evidence="1">
    <location>
        <begin position="36"/>
        <end position="54"/>
    </location>
</feature>
<proteinExistence type="predicted"/>
<dbReference type="Proteomes" id="UP000318313">
    <property type="component" value="Chromosome"/>
</dbReference>
<dbReference type="EMBL" id="CP037452">
    <property type="protein sequence ID" value="QDV52118.1"/>
    <property type="molecule type" value="Genomic_DNA"/>
</dbReference>
<keyword evidence="1" id="KW-0472">Membrane</keyword>
<keyword evidence="1" id="KW-0812">Transmembrane</keyword>
<keyword evidence="3" id="KW-1185">Reference proteome</keyword>
<dbReference type="OrthoDB" id="285459at2"/>
<sequence length="69" mass="7792">MKPKTAVLLILTASVFFACAIILADDLLEGTKWNQIVMYSLIALWWISFVYLSVASRRPKQTMVNGTDK</sequence>
<evidence type="ECO:0000313" key="3">
    <source>
        <dbReference type="Proteomes" id="UP000318313"/>
    </source>
</evidence>
<dbReference type="AlphaFoldDB" id="A0A518IG96"/>
<protein>
    <submittedName>
        <fullName evidence="2">Uncharacterized protein</fullName>
    </submittedName>
</protein>